<evidence type="ECO:0000313" key="3">
    <source>
        <dbReference type="EMBL" id="NNF06557.1"/>
    </source>
</evidence>
<dbReference type="Gene3D" id="3.30.530.20">
    <property type="match status" value="1"/>
</dbReference>
<organism evidence="3 4">
    <name type="scientific">Eiseniibacteriota bacterium</name>
    <dbReference type="NCBI Taxonomy" id="2212470"/>
    <lineage>
        <taxon>Bacteria</taxon>
        <taxon>Candidatus Eiseniibacteriota</taxon>
    </lineage>
</organism>
<comment type="similarity">
    <text evidence="1">Belongs to the AHA1 family.</text>
</comment>
<dbReference type="Pfam" id="PF08327">
    <property type="entry name" value="AHSA1"/>
    <property type="match status" value="1"/>
</dbReference>
<reference evidence="3 4" key="1">
    <citation type="submission" date="2020-03" db="EMBL/GenBank/DDBJ databases">
        <title>Metabolic flexibility allows generalist bacteria to become dominant in a frequently disturbed ecosystem.</title>
        <authorList>
            <person name="Chen Y.-J."/>
            <person name="Leung P.M."/>
            <person name="Bay S.K."/>
            <person name="Hugenholtz P."/>
            <person name="Kessler A.J."/>
            <person name="Shelley G."/>
            <person name="Waite D.W."/>
            <person name="Cook P.L."/>
            <person name="Greening C."/>
        </authorList>
    </citation>
    <scope>NUCLEOTIDE SEQUENCE [LARGE SCALE GENOMIC DNA]</scope>
    <source>
        <strain evidence="3">SS_bin_28</strain>
    </source>
</reference>
<feature type="domain" description="Activator of Hsp90 ATPase homologue 1/2-like C-terminal" evidence="2">
    <location>
        <begin position="24"/>
        <end position="144"/>
    </location>
</feature>
<dbReference type="Proteomes" id="UP000547674">
    <property type="component" value="Unassembled WGS sequence"/>
</dbReference>
<protein>
    <submittedName>
        <fullName evidence="3">SRPBCC domain-containing protein</fullName>
    </submittedName>
</protein>
<evidence type="ECO:0000256" key="1">
    <source>
        <dbReference type="ARBA" id="ARBA00006817"/>
    </source>
</evidence>
<dbReference type="InterPro" id="IPR023393">
    <property type="entry name" value="START-like_dom_sf"/>
</dbReference>
<proteinExistence type="inferred from homology"/>
<evidence type="ECO:0000259" key="2">
    <source>
        <dbReference type="Pfam" id="PF08327"/>
    </source>
</evidence>
<evidence type="ECO:0000313" key="4">
    <source>
        <dbReference type="Proteomes" id="UP000547674"/>
    </source>
</evidence>
<name>A0A7Y2E917_UNCEI</name>
<comment type="caution">
    <text evidence="3">The sequence shown here is derived from an EMBL/GenBank/DDBJ whole genome shotgun (WGS) entry which is preliminary data.</text>
</comment>
<gene>
    <name evidence="3" type="ORF">HKN21_07335</name>
</gene>
<dbReference type="CDD" id="cd07814">
    <property type="entry name" value="SRPBCC_CalC_Aha1-like"/>
    <property type="match status" value="1"/>
</dbReference>
<dbReference type="InterPro" id="IPR013538">
    <property type="entry name" value="ASHA1/2-like_C"/>
</dbReference>
<accession>A0A7Y2E917</accession>
<sequence>MRTKCEPDHSARPLTMTVERLMKAGPSDIYQAWTQKFDTWFAEPGELLMTPEVDKPFFFYNRKDWGRHPHYGRFLELKQNELVELAWATEGGTEGAETVIRVELSPREDGTLLRLTHSGFCSEKSRDGHAENWPEALEVLDHALLKFSN</sequence>
<dbReference type="SUPFAM" id="SSF55961">
    <property type="entry name" value="Bet v1-like"/>
    <property type="match status" value="1"/>
</dbReference>
<dbReference type="AlphaFoldDB" id="A0A7Y2E917"/>
<dbReference type="EMBL" id="JABDJR010000287">
    <property type="protein sequence ID" value="NNF06557.1"/>
    <property type="molecule type" value="Genomic_DNA"/>
</dbReference>